<reference evidence="7" key="1">
    <citation type="journal article" date="2020" name="BMC Genomics">
        <title>Correction to: Identification and distribution of gene clusters required for synthesis of sphingolipid metabolism inhibitors in diverse species of the filamentous fungus Fusarium.</title>
        <authorList>
            <person name="Kim H.S."/>
            <person name="Lohmar J.M."/>
            <person name="Busman M."/>
            <person name="Brown D.W."/>
            <person name="Naumann T.A."/>
            <person name="Divon H.H."/>
            <person name="Lysoe E."/>
            <person name="Uhlig S."/>
            <person name="Proctor R.H."/>
        </authorList>
    </citation>
    <scope>NUCLEOTIDE SEQUENCE</scope>
    <source>
        <strain evidence="7">NRRL 20472</strain>
    </source>
</reference>
<proteinExistence type="predicted"/>
<dbReference type="InterPro" id="IPR045863">
    <property type="entry name" value="CorA_TM1_TM2"/>
</dbReference>
<dbReference type="EMBL" id="JABEXW010000022">
    <property type="protein sequence ID" value="KAF4973370.1"/>
    <property type="molecule type" value="Genomic_DNA"/>
</dbReference>
<dbReference type="Proteomes" id="UP000622797">
    <property type="component" value="Unassembled WGS sequence"/>
</dbReference>
<keyword evidence="4 5" id="KW-0472">Membrane</keyword>
<keyword evidence="2 5" id="KW-0812">Transmembrane</keyword>
<feature type="transmembrane region" description="Helical" evidence="5">
    <location>
        <begin position="341"/>
        <end position="365"/>
    </location>
</feature>
<reference evidence="7" key="2">
    <citation type="submission" date="2020-05" db="EMBL/GenBank/DDBJ databases">
        <authorList>
            <person name="Kim H.-S."/>
            <person name="Proctor R.H."/>
            <person name="Brown D.W."/>
        </authorList>
    </citation>
    <scope>NUCLEOTIDE SEQUENCE</scope>
    <source>
        <strain evidence="7">NRRL 20472</strain>
    </source>
</reference>
<gene>
    <name evidence="7" type="ORF">FSARC_348</name>
</gene>
<dbReference type="AlphaFoldDB" id="A0A8H4XGA5"/>
<feature type="chain" id="PRO_5034277702" evidence="6">
    <location>
        <begin position="24"/>
        <end position="432"/>
    </location>
</feature>
<comment type="subcellular location">
    <subcellularLocation>
        <location evidence="1">Membrane</location>
        <topology evidence="1">Multi-pass membrane protein</topology>
    </subcellularLocation>
</comment>
<keyword evidence="6" id="KW-0732">Signal</keyword>
<dbReference type="SUPFAM" id="SSF144083">
    <property type="entry name" value="Magnesium transport protein CorA, transmembrane region"/>
    <property type="match status" value="1"/>
</dbReference>
<evidence type="ECO:0000256" key="6">
    <source>
        <dbReference type="SAM" id="SignalP"/>
    </source>
</evidence>
<keyword evidence="3 5" id="KW-1133">Transmembrane helix</keyword>
<feature type="signal peptide" evidence="6">
    <location>
        <begin position="1"/>
        <end position="23"/>
    </location>
</feature>
<evidence type="ECO:0000313" key="8">
    <source>
        <dbReference type="Proteomes" id="UP000622797"/>
    </source>
</evidence>
<sequence length="432" mass="49310">MMMRTGFIAEFLMMLSECPHLQGAFSPPQDEHGNLHLINGIRLFVQVSTKDSDSFMPDVISLPLQSYKNMVTTFHLPTQAIEAGSAVGPLFWCSEDHDEDDPHLQIIHRKADNIKHHRPLGREMVLSYSFKSRITSGFVKGNAKYGSIWDALTHLKQFPEQVIHPMLLSMLVLSHDLSPEAERRQRDVRRQIMEFEAALTLNSGNTTGQDLNLSHIDVDVFSRRLVRCWALALVKPSRSYIKVAENVEDALKGFWKRWLDLNEEKSTTTGINQQELATSTTRRGCYSHIREPDFSCAAADNMIQLSNMMAQRDTQFNIESASEQRRIAHASRRDGTAMKTLSFFGALFLPGTFFATIFGTSFFNFEAGASPVSAQLWIYFTITIPVTILVVVFWAWYEAKQQRNDAALEEDIKTMEEGSRFLRPRLHRDPTW</sequence>
<evidence type="ECO:0000256" key="2">
    <source>
        <dbReference type="ARBA" id="ARBA00022692"/>
    </source>
</evidence>
<evidence type="ECO:0000256" key="3">
    <source>
        <dbReference type="ARBA" id="ARBA00022989"/>
    </source>
</evidence>
<dbReference type="OrthoDB" id="2830640at2759"/>
<keyword evidence="8" id="KW-1185">Reference proteome</keyword>
<evidence type="ECO:0000313" key="7">
    <source>
        <dbReference type="EMBL" id="KAF4973370.1"/>
    </source>
</evidence>
<protein>
    <submittedName>
        <fullName evidence="7">Uncharacterized protein</fullName>
    </submittedName>
</protein>
<comment type="caution">
    <text evidence="7">The sequence shown here is derived from an EMBL/GenBank/DDBJ whole genome shotgun (WGS) entry which is preliminary data.</text>
</comment>
<name>A0A8H4XGA5_9HYPO</name>
<evidence type="ECO:0000256" key="1">
    <source>
        <dbReference type="ARBA" id="ARBA00004141"/>
    </source>
</evidence>
<evidence type="ECO:0000256" key="5">
    <source>
        <dbReference type="SAM" id="Phobius"/>
    </source>
</evidence>
<accession>A0A8H4XGA5</accession>
<feature type="transmembrane region" description="Helical" evidence="5">
    <location>
        <begin position="377"/>
        <end position="397"/>
    </location>
</feature>
<organism evidence="7 8">
    <name type="scientific">Fusarium sarcochroum</name>
    <dbReference type="NCBI Taxonomy" id="1208366"/>
    <lineage>
        <taxon>Eukaryota</taxon>
        <taxon>Fungi</taxon>
        <taxon>Dikarya</taxon>
        <taxon>Ascomycota</taxon>
        <taxon>Pezizomycotina</taxon>
        <taxon>Sordariomycetes</taxon>
        <taxon>Hypocreomycetidae</taxon>
        <taxon>Hypocreales</taxon>
        <taxon>Nectriaceae</taxon>
        <taxon>Fusarium</taxon>
        <taxon>Fusarium lateritium species complex</taxon>
    </lineage>
</organism>
<dbReference type="Gene3D" id="1.20.58.340">
    <property type="entry name" value="Magnesium transport protein CorA, transmembrane region"/>
    <property type="match status" value="1"/>
</dbReference>
<dbReference type="GO" id="GO:0016020">
    <property type="term" value="C:membrane"/>
    <property type="evidence" value="ECO:0007669"/>
    <property type="project" value="UniProtKB-SubCell"/>
</dbReference>
<evidence type="ECO:0000256" key="4">
    <source>
        <dbReference type="ARBA" id="ARBA00023136"/>
    </source>
</evidence>